<gene>
    <name evidence="2" type="ordered locus">Slip_1982</name>
</gene>
<dbReference type="HOGENOM" id="CLU_069088_0_0_9"/>
<dbReference type="PANTHER" id="PTHR43293:SF3">
    <property type="entry name" value="CHOLESTEROL RING-CLEAVING HYDROLASE IPDB SUBUNIT"/>
    <property type="match status" value="1"/>
</dbReference>
<dbReference type="AlphaFoldDB" id="D7CPV5"/>
<dbReference type="EMBL" id="CP002048">
    <property type="protein sequence ID" value="ADI02733.1"/>
    <property type="molecule type" value="Genomic_DNA"/>
</dbReference>
<dbReference type="PANTHER" id="PTHR43293">
    <property type="entry name" value="ACETATE COA-TRANSFERASE YDIF"/>
    <property type="match status" value="1"/>
</dbReference>
<organism evidence="2 3">
    <name type="scientific">Syntrophothermus lipocalidus (strain DSM 12680 / TGB-C1)</name>
    <dbReference type="NCBI Taxonomy" id="643648"/>
    <lineage>
        <taxon>Bacteria</taxon>
        <taxon>Bacillati</taxon>
        <taxon>Bacillota</taxon>
        <taxon>Clostridia</taxon>
        <taxon>Eubacteriales</taxon>
        <taxon>Syntrophomonadaceae</taxon>
        <taxon>Syntrophothermus</taxon>
    </lineage>
</organism>
<keyword evidence="2" id="KW-0808">Transferase</keyword>
<evidence type="ECO:0000256" key="1">
    <source>
        <dbReference type="ARBA" id="ARBA00007047"/>
    </source>
</evidence>
<dbReference type="KEGG" id="slp:Slip_1982"/>
<name>D7CPV5_SYNLT</name>
<dbReference type="Pfam" id="PF01144">
    <property type="entry name" value="CoA_trans"/>
    <property type="match status" value="1"/>
</dbReference>
<proteinExistence type="inferred from homology"/>
<dbReference type="STRING" id="643648.Slip_1982"/>
<dbReference type="Gene3D" id="3.40.1080.10">
    <property type="entry name" value="Glutaconate Coenzyme A-transferase"/>
    <property type="match status" value="1"/>
</dbReference>
<dbReference type="Proteomes" id="UP000000378">
    <property type="component" value="Chromosome"/>
</dbReference>
<dbReference type="InterPro" id="IPR037171">
    <property type="entry name" value="NagB/RpiA_transferase-like"/>
</dbReference>
<dbReference type="EC" id="2.8.3.12" evidence="2"/>
<dbReference type="GO" id="GO:0018730">
    <property type="term" value="F:glutaconate CoA-transferase activity"/>
    <property type="evidence" value="ECO:0007669"/>
    <property type="project" value="UniProtKB-EC"/>
</dbReference>
<protein>
    <submittedName>
        <fullName evidence="2">Glutaconate CoA-transferase</fullName>
        <ecNumber evidence="2">2.8.3.12</ecNumber>
    </submittedName>
</protein>
<dbReference type="RefSeq" id="WP_013176135.1">
    <property type="nucleotide sequence ID" value="NC_014220.1"/>
</dbReference>
<keyword evidence="3" id="KW-1185">Reference proteome</keyword>
<reference evidence="3" key="1">
    <citation type="journal article" date="2010" name="Stand. Genomic Sci.">
        <title>Complete genome sequence of Syntrophothermus lipocalidus type strain (TGB-C1T).</title>
        <authorList>
            <consortium name="US DOE Joint Genome Institute (JGI-PGF)"/>
            <person name="Djao O."/>
            <person name="Zhang X."/>
            <person name="Lucas S."/>
            <person name="Lapidus A."/>
            <person name="Glavina Del Rio T."/>
            <person name="Nolan M."/>
            <person name="Tice H."/>
            <person name="Cheng J."/>
            <person name="Han C."/>
            <person name="Tapia R."/>
            <person name="Goodwin L."/>
            <person name="Pitluck S."/>
            <person name="Liolios K."/>
            <person name="Ivanova N."/>
            <person name="Mavromatis K."/>
            <person name="Mikhailova N."/>
            <person name="Ovchinnikova G."/>
            <person name="Pati A."/>
            <person name="Brambilla E."/>
            <person name="Chen A."/>
            <person name="Palaniappan K."/>
            <person name="Land M."/>
            <person name="Hauser L."/>
            <person name="Chang Y."/>
            <person name="Jeffries C."/>
            <person name="Rohde M."/>
            <person name="Sikorski J."/>
            <person name="Spring S."/>
            <person name="Goker M."/>
            <person name="Detter J."/>
            <person name="Woyke T."/>
            <person name="Bristow J."/>
            <person name="Eisen J."/>
            <person name="Markowitz V."/>
            <person name="Hugenholtz P."/>
            <person name="Kyrpides N."/>
            <person name="Klenk H."/>
        </authorList>
    </citation>
    <scope>NUCLEOTIDE SEQUENCE [LARGE SCALE GENOMIC DNA]</scope>
    <source>
        <strain evidence="3">DSM 12680 / TGB-C1</strain>
    </source>
</reference>
<dbReference type="eggNOG" id="COG2057">
    <property type="taxonomic scope" value="Bacteria"/>
</dbReference>
<evidence type="ECO:0000313" key="2">
    <source>
        <dbReference type="EMBL" id="ADI02733.1"/>
    </source>
</evidence>
<comment type="similarity">
    <text evidence="1">Belongs to the 3-oxoacid CoA-transferase subunit B family.</text>
</comment>
<sequence length="267" mass="29727">MAQFVRPGDYTPAEAMVIYSARELKNFDGKMGLIGIGLPLLATQVAKKLYCPNMIMIVETGQADANPIEIPISIMDSRLTYGSSWQMGDPEGLFPLVRGEIDFGFIGGAQIDKYGNVNSTFIGSDYNKPAKRLAGTAGAVDIGGFAKTTITTMHHQKRRVVEKVDYLTTPGWMVKKWPEGTWVRREELGLPGGPSCFISTLGIMRYDDETKIMYVDQYFPGVTVQQIKENTGFDIDVSRATEAEPILVEELRVLREEADPLNIYRTR</sequence>
<dbReference type="OrthoDB" id="9805230at2"/>
<reference evidence="2 3" key="2">
    <citation type="journal article" date="2010" name="Stand. Genomic Sci.">
        <title>Complete genome sequence of Syntrophothermus lipocalidus type strain (TGB-C1).</title>
        <authorList>
            <person name="Djao O.D."/>
            <person name="Zhang X."/>
            <person name="Lucas S."/>
            <person name="Lapidus A."/>
            <person name="Del Rio T.G."/>
            <person name="Nolan M."/>
            <person name="Tice H."/>
            <person name="Cheng J.F."/>
            <person name="Han C."/>
            <person name="Tapia R."/>
            <person name="Goodwin L."/>
            <person name="Pitluck S."/>
            <person name="Liolios K."/>
            <person name="Ivanova N."/>
            <person name="Mavromatis K."/>
            <person name="Mikhailova N."/>
            <person name="Ovchinnikova G."/>
            <person name="Pati A."/>
            <person name="Brambilla E."/>
            <person name="Chen A."/>
            <person name="Palaniappan K."/>
            <person name="Land M."/>
            <person name="Hauser L."/>
            <person name="Chang Y.J."/>
            <person name="Jeffries C.D."/>
            <person name="Rohde M."/>
            <person name="Sikorski J."/>
            <person name="Spring S."/>
            <person name="Goker M."/>
            <person name="Detter J.C."/>
            <person name="Woyke T."/>
            <person name="Bristow J."/>
            <person name="Eisen J.A."/>
            <person name="Markowitz V."/>
            <person name="Hugenholtz P."/>
            <person name="Kyrpides N.C."/>
            <person name="Klenk H.P."/>
        </authorList>
    </citation>
    <scope>NUCLEOTIDE SEQUENCE [LARGE SCALE GENOMIC DNA]</scope>
    <source>
        <strain evidence="3">DSM 12680 / TGB-C1</strain>
    </source>
</reference>
<dbReference type="SUPFAM" id="SSF100950">
    <property type="entry name" value="NagB/RpiA/CoA transferase-like"/>
    <property type="match status" value="1"/>
</dbReference>
<dbReference type="InterPro" id="IPR004165">
    <property type="entry name" value="CoA_trans_fam_I"/>
</dbReference>
<dbReference type="SMART" id="SM00882">
    <property type="entry name" value="CoA_trans"/>
    <property type="match status" value="1"/>
</dbReference>
<evidence type="ECO:0000313" key="3">
    <source>
        <dbReference type="Proteomes" id="UP000000378"/>
    </source>
</evidence>
<accession>D7CPV5</accession>